<protein>
    <recommendedName>
        <fullName evidence="9">tRNA-specific adenosine deaminase 1</fullName>
        <ecNumber evidence="8">3.5.4.34</ecNumber>
    </recommendedName>
    <alternativeName>
        <fullName evidence="10">tRNA-specific adenosine-37 deaminase</fullName>
    </alternativeName>
</protein>
<evidence type="ECO:0000256" key="2">
    <source>
        <dbReference type="ARBA" id="ARBA00022723"/>
    </source>
</evidence>
<feature type="domain" description="A to I editase" evidence="13">
    <location>
        <begin position="119"/>
        <end position="422"/>
    </location>
</feature>
<dbReference type="Pfam" id="PF02137">
    <property type="entry name" value="A_deamin"/>
    <property type="match status" value="1"/>
</dbReference>
<comment type="function">
    <text evidence="6">Specifically deaminates adenosine-37 to inosine in tRNA-Ala.</text>
</comment>
<name>A0AAV2KUK5_KNICA</name>
<dbReference type="GO" id="GO:0043829">
    <property type="term" value="F:tRNA-specific adenosine-37 deaminase activity"/>
    <property type="evidence" value="ECO:0007669"/>
    <property type="project" value="UniProtKB-EC"/>
</dbReference>
<keyword evidence="1" id="KW-0819">tRNA processing</keyword>
<evidence type="ECO:0000256" key="12">
    <source>
        <dbReference type="SAM" id="MobiDB-lite"/>
    </source>
</evidence>
<dbReference type="SMART" id="SM00552">
    <property type="entry name" value="ADEAMc"/>
    <property type="match status" value="1"/>
</dbReference>
<evidence type="ECO:0000256" key="10">
    <source>
        <dbReference type="ARBA" id="ARBA00041760"/>
    </source>
</evidence>
<accession>A0AAV2KUK5</accession>
<dbReference type="PANTHER" id="PTHR46516">
    <property type="entry name" value="TRNA-SPECIFIC ADENOSINE DEAMINASE 1"/>
    <property type="match status" value="1"/>
</dbReference>
<keyword evidence="3" id="KW-0378">Hydrolase</keyword>
<dbReference type="InterPro" id="IPR002466">
    <property type="entry name" value="A_deamin"/>
</dbReference>
<evidence type="ECO:0000256" key="11">
    <source>
        <dbReference type="ARBA" id="ARBA00047635"/>
    </source>
</evidence>
<evidence type="ECO:0000256" key="3">
    <source>
        <dbReference type="ARBA" id="ARBA00022801"/>
    </source>
</evidence>
<gene>
    <name evidence="14" type="ORF">KC01_LOCUS21664</name>
</gene>
<dbReference type="PANTHER" id="PTHR46516:SF1">
    <property type="entry name" value="TRNA-SPECIFIC ADENOSINE DEAMINASE 1"/>
    <property type="match status" value="1"/>
</dbReference>
<feature type="region of interest" description="Disordered" evidence="12">
    <location>
        <begin position="447"/>
        <end position="473"/>
    </location>
</feature>
<comment type="cofactor">
    <cofactor evidence="5">
        <name>1D-myo-inositol hexakisphosphate</name>
        <dbReference type="ChEBI" id="CHEBI:58130"/>
    </cofactor>
</comment>
<keyword evidence="2" id="KW-0479">Metal-binding</keyword>
<evidence type="ECO:0000313" key="15">
    <source>
        <dbReference type="Proteomes" id="UP001497482"/>
    </source>
</evidence>
<evidence type="ECO:0000256" key="7">
    <source>
        <dbReference type="ARBA" id="ARBA00038326"/>
    </source>
</evidence>
<evidence type="ECO:0000256" key="4">
    <source>
        <dbReference type="ARBA" id="ARBA00022833"/>
    </source>
</evidence>
<proteinExistence type="inferred from homology"/>
<dbReference type="AlphaFoldDB" id="A0AAV2KUK5"/>
<evidence type="ECO:0000256" key="1">
    <source>
        <dbReference type="ARBA" id="ARBA00022694"/>
    </source>
</evidence>
<dbReference type="GO" id="GO:0008033">
    <property type="term" value="P:tRNA processing"/>
    <property type="evidence" value="ECO:0007669"/>
    <property type="project" value="UniProtKB-KW"/>
</dbReference>
<evidence type="ECO:0000256" key="8">
    <source>
        <dbReference type="ARBA" id="ARBA00038940"/>
    </source>
</evidence>
<keyword evidence="15" id="KW-1185">Reference proteome</keyword>
<comment type="similarity">
    <text evidence="7">Belongs to the ADAT1 family.</text>
</comment>
<evidence type="ECO:0000259" key="13">
    <source>
        <dbReference type="PROSITE" id="PS50141"/>
    </source>
</evidence>
<sequence>MKKTHGAHALDKHICKQTHVSHSWIYKNGYIIDDILDSKVHTDETAPKHLKSHLYGCPSMDTVESSLKPDEIASLCYAHFQSLPRTGKPEVGREWTLLSAVVQVTRSTDSDPVKMEVVSLGTGTKCIGQTAMRPAGDVLNDSHAEVIARRGCIRYLLEELQRAVSGRPSAVLECQARPDQTCFRLRRGVSFVLFTSQTPCGDATIFPMAQTLLTCPPISASAKRKASETKADWPEPKLPRFITHKTGNEAAQRGRTRSSRTAIADTLGTEDELGADVHRTGAKCIPGGPSDALLPGVGYHNTGLLRLKPGRGEPTTSLSCSDKLARWGVLGFQGALLSHYLQEAIYFSVIVVGKCAYSQEAMHRAVTSRCCHVASLPDGFSVSSPVFLQSSLEFPFSQAQIERCYRAGQGRVSPCGAAISWCKVMEKPLDITANGFKHGVTKKALGTAKSRTNSSPSQSKPEATLNRCSLRSS</sequence>
<keyword evidence="4" id="KW-0862">Zinc</keyword>
<dbReference type="Proteomes" id="UP001497482">
    <property type="component" value="Chromosome 2"/>
</dbReference>
<evidence type="ECO:0000313" key="14">
    <source>
        <dbReference type="EMBL" id="CAL1592413.1"/>
    </source>
</evidence>
<dbReference type="GO" id="GO:0046872">
    <property type="term" value="F:metal ion binding"/>
    <property type="evidence" value="ECO:0007669"/>
    <property type="project" value="UniProtKB-KW"/>
</dbReference>
<dbReference type="EC" id="3.5.4.34" evidence="8"/>
<organism evidence="14 15">
    <name type="scientific">Knipowitschia caucasica</name>
    <name type="common">Caucasian dwarf goby</name>
    <name type="synonym">Pomatoschistus caucasicus</name>
    <dbReference type="NCBI Taxonomy" id="637954"/>
    <lineage>
        <taxon>Eukaryota</taxon>
        <taxon>Metazoa</taxon>
        <taxon>Chordata</taxon>
        <taxon>Craniata</taxon>
        <taxon>Vertebrata</taxon>
        <taxon>Euteleostomi</taxon>
        <taxon>Actinopterygii</taxon>
        <taxon>Neopterygii</taxon>
        <taxon>Teleostei</taxon>
        <taxon>Neoteleostei</taxon>
        <taxon>Acanthomorphata</taxon>
        <taxon>Gobiaria</taxon>
        <taxon>Gobiiformes</taxon>
        <taxon>Gobioidei</taxon>
        <taxon>Gobiidae</taxon>
        <taxon>Gobiinae</taxon>
        <taxon>Knipowitschia</taxon>
    </lineage>
</organism>
<evidence type="ECO:0000256" key="6">
    <source>
        <dbReference type="ARBA" id="ARBA00037784"/>
    </source>
</evidence>
<dbReference type="PROSITE" id="PS50141">
    <property type="entry name" value="A_DEAMIN_EDITASE"/>
    <property type="match status" value="1"/>
</dbReference>
<reference evidence="14 15" key="1">
    <citation type="submission" date="2024-04" db="EMBL/GenBank/DDBJ databases">
        <authorList>
            <person name="Waldvogel A.-M."/>
            <person name="Schoenle A."/>
        </authorList>
    </citation>
    <scope>NUCLEOTIDE SEQUENCE [LARGE SCALE GENOMIC DNA]</scope>
</reference>
<dbReference type="EMBL" id="OZ035824">
    <property type="protein sequence ID" value="CAL1592413.1"/>
    <property type="molecule type" value="Genomic_DNA"/>
</dbReference>
<dbReference type="GO" id="GO:0003723">
    <property type="term" value="F:RNA binding"/>
    <property type="evidence" value="ECO:0007669"/>
    <property type="project" value="InterPro"/>
</dbReference>
<evidence type="ECO:0000256" key="9">
    <source>
        <dbReference type="ARBA" id="ARBA00040502"/>
    </source>
</evidence>
<feature type="compositionally biased region" description="Polar residues" evidence="12">
    <location>
        <begin position="449"/>
        <end position="473"/>
    </location>
</feature>
<comment type="catalytic activity">
    <reaction evidence="11">
        <text>adenosine(37) in tRNA(Ala) + H2O + H(+) = inosine(37) in tRNA(Ala) + NH4(+)</text>
        <dbReference type="Rhea" id="RHEA:50968"/>
        <dbReference type="Rhea" id="RHEA-COMP:12855"/>
        <dbReference type="Rhea" id="RHEA-COMP:12856"/>
        <dbReference type="ChEBI" id="CHEBI:15377"/>
        <dbReference type="ChEBI" id="CHEBI:15378"/>
        <dbReference type="ChEBI" id="CHEBI:28938"/>
        <dbReference type="ChEBI" id="CHEBI:74411"/>
        <dbReference type="ChEBI" id="CHEBI:82852"/>
        <dbReference type="EC" id="3.5.4.34"/>
    </reaction>
</comment>
<evidence type="ECO:0000256" key="5">
    <source>
        <dbReference type="ARBA" id="ARBA00037026"/>
    </source>
</evidence>